<protein>
    <submittedName>
        <fullName evidence="5">Endophilin-A</fullName>
    </submittedName>
</protein>
<feature type="domain" description="SH3" evidence="4">
    <location>
        <begin position="233"/>
        <end position="292"/>
    </location>
</feature>
<dbReference type="InterPro" id="IPR050384">
    <property type="entry name" value="Endophilin_SH3RF"/>
</dbReference>
<accession>A0A430Q174</accession>
<evidence type="ECO:0000259" key="4">
    <source>
        <dbReference type="PROSITE" id="PS50002"/>
    </source>
</evidence>
<keyword evidence="1 2" id="KW-0728">SH3 domain</keyword>
<evidence type="ECO:0000313" key="6">
    <source>
        <dbReference type="Proteomes" id="UP000290809"/>
    </source>
</evidence>
<dbReference type="Gene3D" id="2.30.30.40">
    <property type="entry name" value="SH3 Domains"/>
    <property type="match status" value="1"/>
</dbReference>
<dbReference type="PRINTS" id="PR00452">
    <property type="entry name" value="SH3DOMAIN"/>
</dbReference>
<reference evidence="5 6" key="1">
    <citation type="journal article" date="2019" name="PLoS Pathog.">
        <title>Genome sequence of the bovine parasite Schistosoma bovis Tanzania.</title>
        <authorList>
            <person name="Oey H."/>
            <person name="Zakrzewski M."/>
            <person name="Gobert G."/>
            <person name="Gravermann K."/>
            <person name="Stoye J."/>
            <person name="Jones M."/>
            <person name="Mcmanus D."/>
            <person name="Krause L."/>
        </authorList>
    </citation>
    <scope>NUCLEOTIDE SEQUENCE [LARGE SCALE GENOMIC DNA]</scope>
    <source>
        <strain evidence="5 6">TAN1997</strain>
    </source>
</reference>
<dbReference type="FunFam" id="2.30.30.40:FF:000072">
    <property type="entry name" value="Unconventional Myosin IB"/>
    <property type="match status" value="1"/>
</dbReference>
<evidence type="ECO:0000256" key="2">
    <source>
        <dbReference type="PROSITE-ProRule" id="PRU00192"/>
    </source>
</evidence>
<dbReference type="Pfam" id="PF14604">
    <property type="entry name" value="SH3_9"/>
    <property type="match status" value="1"/>
</dbReference>
<evidence type="ECO:0000313" key="5">
    <source>
        <dbReference type="EMBL" id="RTG81473.1"/>
    </source>
</evidence>
<comment type="caution">
    <text evidence="5">The sequence shown here is derived from an EMBL/GenBank/DDBJ whole genome shotgun (WGS) entry which is preliminary data.</text>
</comment>
<dbReference type="PROSITE" id="PS50002">
    <property type="entry name" value="SH3"/>
    <property type="match status" value="1"/>
</dbReference>
<dbReference type="InterPro" id="IPR035824">
    <property type="entry name" value="Endophilin_A_SH3"/>
</dbReference>
<dbReference type="STRING" id="6184.A0A430Q174"/>
<dbReference type="PANTHER" id="PTHR14167">
    <property type="entry name" value="SH3 DOMAIN-CONTAINING"/>
    <property type="match status" value="1"/>
</dbReference>
<dbReference type="PRINTS" id="PR00499">
    <property type="entry name" value="P67PHOX"/>
</dbReference>
<dbReference type="CDD" id="cd11803">
    <property type="entry name" value="SH3_Endophilin_A"/>
    <property type="match status" value="1"/>
</dbReference>
<dbReference type="InterPro" id="IPR036028">
    <property type="entry name" value="SH3-like_dom_sf"/>
</dbReference>
<dbReference type="InterPro" id="IPR001452">
    <property type="entry name" value="SH3_domain"/>
</dbReference>
<dbReference type="Proteomes" id="UP000290809">
    <property type="component" value="Unassembled WGS sequence"/>
</dbReference>
<feature type="non-terminal residue" evidence="5">
    <location>
        <position position="1"/>
    </location>
</feature>
<keyword evidence="6" id="KW-1185">Reference proteome</keyword>
<proteinExistence type="predicted"/>
<dbReference type="EMBL" id="QMKO01003348">
    <property type="protein sequence ID" value="RTG81473.1"/>
    <property type="molecule type" value="Genomic_DNA"/>
</dbReference>
<evidence type="ECO:0000256" key="3">
    <source>
        <dbReference type="SAM" id="MobiDB-lite"/>
    </source>
</evidence>
<organism evidence="5 6">
    <name type="scientific">Schistosoma bovis</name>
    <name type="common">Blood fluke</name>
    <dbReference type="NCBI Taxonomy" id="6184"/>
    <lineage>
        <taxon>Eukaryota</taxon>
        <taxon>Metazoa</taxon>
        <taxon>Spiralia</taxon>
        <taxon>Lophotrochozoa</taxon>
        <taxon>Platyhelminthes</taxon>
        <taxon>Trematoda</taxon>
        <taxon>Digenea</taxon>
        <taxon>Strigeidida</taxon>
        <taxon>Schistosomatoidea</taxon>
        <taxon>Schistosomatidae</taxon>
        <taxon>Schistosoma</taxon>
    </lineage>
</organism>
<dbReference type="PANTHER" id="PTHR14167:SF116">
    <property type="entry name" value="CAP, ISOFORM AC"/>
    <property type="match status" value="1"/>
</dbReference>
<gene>
    <name evidence="5" type="ORF">DC041_0006930</name>
</gene>
<sequence>LKKELISLVKSVSTCVRNRRIQILEDRRDLLLKKVSKTCKKQPSSKTCLNNSVSSVESSQSLLAELQDCESKLYQTHLMSSTPPKWLISTLANMAFNDSGGYASQDVFWKNHGHKFSNKSSYSQSVRNWYELLSSADSIISLSDWTEISNLEYKEVVLHTLLTNFLYYYYHYHYYYFNRKEETMSKPHKVYEVKRVNVTLNHDISGSKSPLNSTLNTPTKNGPSPHTTKNLPILGPSCKALFDFEAENDSELSFSEGDIISLILRVDENWFEGELNGRKGYFPVNYVEVINPLPS</sequence>
<dbReference type="SMART" id="SM00326">
    <property type="entry name" value="SH3"/>
    <property type="match status" value="1"/>
</dbReference>
<evidence type="ECO:0000256" key="1">
    <source>
        <dbReference type="ARBA" id="ARBA00022443"/>
    </source>
</evidence>
<dbReference type="SUPFAM" id="SSF50044">
    <property type="entry name" value="SH3-domain"/>
    <property type="match status" value="1"/>
</dbReference>
<feature type="region of interest" description="Disordered" evidence="3">
    <location>
        <begin position="208"/>
        <end position="230"/>
    </location>
</feature>
<dbReference type="AlphaFoldDB" id="A0A430Q174"/>
<name>A0A430Q174_SCHBO</name>